<organism evidence="1 2">
    <name type="scientific">Labilithrix luteola</name>
    <dbReference type="NCBI Taxonomy" id="1391654"/>
    <lineage>
        <taxon>Bacteria</taxon>
        <taxon>Pseudomonadati</taxon>
        <taxon>Myxococcota</taxon>
        <taxon>Polyangia</taxon>
        <taxon>Polyangiales</taxon>
        <taxon>Labilitrichaceae</taxon>
        <taxon>Labilithrix</taxon>
    </lineage>
</organism>
<accession>A0A0K1PKX0</accession>
<reference evidence="1 2" key="1">
    <citation type="submission" date="2015-08" db="EMBL/GenBank/DDBJ databases">
        <authorList>
            <person name="Babu N.S."/>
            <person name="Beckwith C.J."/>
            <person name="Beseler K.G."/>
            <person name="Brison A."/>
            <person name="Carone J.V."/>
            <person name="Caskin T.P."/>
            <person name="Diamond M."/>
            <person name="Durham M.E."/>
            <person name="Foxe J.M."/>
            <person name="Go M."/>
            <person name="Henderson B.A."/>
            <person name="Jones I.B."/>
            <person name="McGettigan J.A."/>
            <person name="Micheletti S.J."/>
            <person name="Nasrallah M.E."/>
            <person name="Ortiz D."/>
            <person name="Piller C.R."/>
            <person name="Privatt S.R."/>
            <person name="Schneider S.L."/>
            <person name="Sharp S."/>
            <person name="Smith T.C."/>
            <person name="Stanton J.D."/>
            <person name="Ullery H.E."/>
            <person name="Wilson R.J."/>
            <person name="Serrano M.G."/>
            <person name="Buck G."/>
            <person name="Lee V."/>
            <person name="Wang Y."/>
            <person name="Carvalho R."/>
            <person name="Voegtly L."/>
            <person name="Shi R."/>
            <person name="Duckworth R."/>
            <person name="Johnson A."/>
            <person name="Loviza R."/>
            <person name="Walstead R."/>
            <person name="Shah Z."/>
            <person name="Kiflezghi M."/>
            <person name="Wade K."/>
            <person name="Ball S.L."/>
            <person name="Bradley K.W."/>
            <person name="Asai D.J."/>
            <person name="Bowman C.A."/>
            <person name="Russell D.A."/>
            <person name="Pope W.H."/>
            <person name="Jacobs-Sera D."/>
            <person name="Hendrix R.W."/>
            <person name="Hatfull G.F."/>
        </authorList>
    </citation>
    <scope>NUCLEOTIDE SEQUENCE [LARGE SCALE GENOMIC DNA]</scope>
    <source>
        <strain evidence="1 2">DSM 27648</strain>
    </source>
</reference>
<evidence type="ECO:0000313" key="2">
    <source>
        <dbReference type="Proteomes" id="UP000064967"/>
    </source>
</evidence>
<gene>
    <name evidence="1" type="ORF">AKJ09_00839</name>
</gene>
<dbReference type="Proteomes" id="UP000064967">
    <property type="component" value="Chromosome"/>
</dbReference>
<keyword evidence="2" id="KW-1185">Reference proteome</keyword>
<proteinExistence type="predicted"/>
<name>A0A0K1PKX0_9BACT</name>
<dbReference type="KEGG" id="llu:AKJ09_00839"/>
<protein>
    <submittedName>
        <fullName evidence="1">Uncharacterized protein</fullName>
    </submittedName>
</protein>
<dbReference type="EMBL" id="CP012333">
    <property type="protein sequence ID" value="AKU94175.1"/>
    <property type="molecule type" value="Genomic_DNA"/>
</dbReference>
<dbReference type="AlphaFoldDB" id="A0A0K1PKX0"/>
<sequence length="83" mass="8996">MEGEKTLTETEYASLTSAINALILSDRGCGADKPTLTLKVTTPNATTSYLDDFYRCNKDGNYVHGLDAVFGQFDTLTSSPHSD</sequence>
<evidence type="ECO:0000313" key="1">
    <source>
        <dbReference type="EMBL" id="AKU94175.1"/>
    </source>
</evidence>